<dbReference type="EMBL" id="JARVCO010000010">
    <property type="protein sequence ID" value="MDZ8118583.1"/>
    <property type="molecule type" value="Genomic_DNA"/>
</dbReference>
<dbReference type="Gene3D" id="2.170.120.40">
    <property type="entry name" value="YbbR-like domain"/>
    <property type="match status" value="1"/>
</dbReference>
<dbReference type="RefSeq" id="WP_322608381.1">
    <property type="nucleotide sequence ID" value="NZ_JARVCO010000010.1"/>
</dbReference>
<accession>A0ABU5MWI8</accession>
<dbReference type="InterPro" id="IPR012505">
    <property type="entry name" value="YbbR"/>
</dbReference>
<protein>
    <submittedName>
        <fullName evidence="1">CdaR family protein</fullName>
    </submittedName>
</protein>
<dbReference type="InterPro" id="IPR053154">
    <property type="entry name" value="c-di-AMP_regulator"/>
</dbReference>
<sequence length="315" mass="35336">MSRISNAWNQFWKDRFLIILCLILAFLGWQSIRKTIGFEVSVSGIPVDVKTPSGWAVWEKSMQRVNIVFRGSREDIRYLNSDQLHLVIPVQNPVQGEEMMIKLTPAHLRNPTGAKVVSFSPSEIVVRMDQEGERLLPVKAAISGNLPEGIEIERIVATPASVKVSGARQILDSMENIHTEKIDLADRQATFKESVPIAVPQAGRLAVDPNWVSIEVFLAEHNSTADFDKIPVRIVSSPGEERRIEIFPKTVNITVQGDKRAVERLETKDLFIYVSCQDLPEAAAYELPLEINLPPEIKMVKIEPAVVQVEITKVK</sequence>
<reference evidence="1 2" key="1">
    <citation type="journal article" date="2024" name="Appl. Environ. Microbiol.">
        <title>Pontiella agarivorans sp. nov., a novel marine anaerobic bacterium capable of degrading macroalgal polysaccharides and fixing nitrogen.</title>
        <authorList>
            <person name="Liu N."/>
            <person name="Kivenson V."/>
            <person name="Peng X."/>
            <person name="Cui Z."/>
            <person name="Lankiewicz T.S."/>
            <person name="Gosselin K.M."/>
            <person name="English C.J."/>
            <person name="Blair E.M."/>
            <person name="O'Malley M.A."/>
            <person name="Valentine D.L."/>
        </authorList>
    </citation>
    <scope>NUCLEOTIDE SEQUENCE [LARGE SCALE GENOMIC DNA]</scope>
    <source>
        <strain evidence="1 2">NLcol2</strain>
    </source>
</reference>
<name>A0ABU5MWI8_9BACT</name>
<evidence type="ECO:0000313" key="2">
    <source>
        <dbReference type="Proteomes" id="UP001290861"/>
    </source>
</evidence>
<dbReference type="Proteomes" id="UP001290861">
    <property type="component" value="Unassembled WGS sequence"/>
</dbReference>
<keyword evidence="2" id="KW-1185">Reference proteome</keyword>
<comment type="caution">
    <text evidence="1">The sequence shown here is derived from an EMBL/GenBank/DDBJ whole genome shotgun (WGS) entry which is preliminary data.</text>
</comment>
<dbReference type="Pfam" id="PF07949">
    <property type="entry name" value="YbbR"/>
    <property type="match status" value="2"/>
</dbReference>
<proteinExistence type="predicted"/>
<organism evidence="1 2">
    <name type="scientific">Pontiella agarivorans</name>
    <dbReference type="NCBI Taxonomy" id="3038953"/>
    <lineage>
        <taxon>Bacteria</taxon>
        <taxon>Pseudomonadati</taxon>
        <taxon>Kiritimatiellota</taxon>
        <taxon>Kiritimatiellia</taxon>
        <taxon>Kiritimatiellales</taxon>
        <taxon>Pontiellaceae</taxon>
        <taxon>Pontiella</taxon>
    </lineage>
</organism>
<dbReference type="PANTHER" id="PTHR37804:SF1">
    <property type="entry name" value="CDAA REGULATORY PROTEIN CDAR"/>
    <property type="match status" value="1"/>
</dbReference>
<dbReference type="PANTHER" id="PTHR37804">
    <property type="entry name" value="CDAA REGULATORY PROTEIN CDAR"/>
    <property type="match status" value="1"/>
</dbReference>
<evidence type="ECO:0000313" key="1">
    <source>
        <dbReference type="EMBL" id="MDZ8118583.1"/>
    </source>
</evidence>
<gene>
    <name evidence="1" type="ORF">P9H32_08075</name>
</gene>
<dbReference type="Gene3D" id="2.170.120.30">
    <property type="match status" value="2"/>
</dbReference>